<feature type="transmembrane region" description="Helical" evidence="2">
    <location>
        <begin position="164"/>
        <end position="184"/>
    </location>
</feature>
<feature type="region of interest" description="Disordered" evidence="1">
    <location>
        <begin position="188"/>
        <end position="250"/>
    </location>
</feature>
<evidence type="ECO:0000256" key="2">
    <source>
        <dbReference type="SAM" id="Phobius"/>
    </source>
</evidence>
<proteinExistence type="predicted"/>
<dbReference type="EMBL" id="PVUE01000022">
    <property type="protein sequence ID" value="PRZ35192.1"/>
    <property type="molecule type" value="Genomic_DNA"/>
</dbReference>
<keyword evidence="4" id="KW-1185">Reference proteome</keyword>
<dbReference type="Proteomes" id="UP000237752">
    <property type="component" value="Unassembled WGS sequence"/>
</dbReference>
<evidence type="ECO:0000256" key="1">
    <source>
        <dbReference type="SAM" id="MobiDB-lite"/>
    </source>
</evidence>
<name>A0A2T0ZFQ9_9ACTN</name>
<feature type="compositionally biased region" description="Polar residues" evidence="1">
    <location>
        <begin position="334"/>
        <end position="345"/>
    </location>
</feature>
<feature type="compositionally biased region" description="Low complexity" evidence="1">
    <location>
        <begin position="197"/>
        <end position="213"/>
    </location>
</feature>
<feature type="compositionally biased region" description="Polar residues" evidence="1">
    <location>
        <begin position="83"/>
        <end position="102"/>
    </location>
</feature>
<keyword evidence="2" id="KW-0812">Transmembrane</keyword>
<comment type="caution">
    <text evidence="3">The sequence shown here is derived from an EMBL/GenBank/DDBJ whole genome shotgun (WGS) entry which is preliminary data.</text>
</comment>
<feature type="compositionally biased region" description="Acidic residues" evidence="1">
    <location>
        <begin position="70"/>
        <end position="82"/>
    </location>
</feature>
<gene>
    <name evidence="3" type="ORF">CLV47_12212</name>
</gene>
<accession>A0A2T0ZFQ9</accession>
<sequence>MARGPDNRDDPDLPNLRRFRLGSDGSTMAPVPEPIPTRDGDTEGDVASDEAQPGSSPVNDPSAEDTTLLDFDDVSDEFDETDLAQTRTAQFPTTAPSRSQPATGPVIPPSLPIASPRPTTAGADRAPNTSPIASNPRPGGPPGPHQRPSTSAPDGPAEGRKKKALWAAGIGALVILLAAFVLIAKPFGDDPVRQDADNTSNPSSRPSSRTSDSAEATPTAPNGATPDRLPPNTGGLPAPGSPRPADPDKWATKVCGAIADYQETSAGLAQDVDSVGNSAVAKAKLVTIAEKSSSVLTDLRANLSDITDGGTASDLTKIQGAVAAAADDAAASIDPTSSGNKEQSGGTFGDKIKEALERPTSTLKSEVAKLDTALHKTISSAKACEPLDL</sequence>
<keyword evidence="2" id="KW-1133">Transmembrane helix</keyword>
<keyword evidence="2" id="KW-0472">Membrane</keyword>
<dbReference type="RefSeq" id="WP_106350720.1">
    <property type="nucleotide sequence ID" value="NZ_PVUE01000022.1"/>
</dbReference>
<feature type="region of interest" description="Disordered" evidence="1">
    <location>
        <begin position="1"/>
        <end position="161"/>
    </location>
</feature>
<organism evidence="3 4">
    <name type="scientific">Antricoccus suffuscus</name>
    <dbReference type="NCBI Taxonomy" id="1629062"/>
    <lineage>
        <taxon>Bacteria</taxon>
        <taxon>Bacillati</taxon>
        <taxon>Actinomycetota</taxon>
        <taxon>Actinomycetes</taxon>
        <taxon>Geodermatophilales</taxon>
        <taxon>Antricoccaceae</taxon>
        <taxon>Antricoccus</taxon>
    </lineage>
</organism>
<evidence type="ECO:0000313" key="3">
    <source>
        <dbReference type="EMBL" id="PRZ35192.1"/>
    </source>
</evidence>
<protein>
    <submittedName>
        <fullName evidence="3">Uncharacterized protein</fullName>
    </submittedName>
</protein>
<evidence type="ECO:0000313" key="4">
    <source>
        <dbReference type="Proteomes" id="UP000237752"/>
    </source>
</evidence>
<dbReference type="AlphaFoldDB" id="A0A2T0ZFQ9"/>
<reference evidence="3 4" key="1">
    <citation type="submission" date="2018-03" db="EMBL/GenBank/DDBJ databases">
        <title>Genomic Encyclopedia of Archaeal and Bacterial Type Strains, Phase II (KMG-II): from individual species to whole genera.</title>
        <authorList>
            <person name="Goeker M."/>
        </authorList>
    </citation>
    <scope>NUCLEOTIDE SEQUENCE [LARGE SCALE GENOMIC DNA]</scope>
    <source>
        <strain evidence="3 4">DSM 100065</strain>
    </source>
</reference>
<feature type="compositionally biased region" description="Basic and acidic residues" evidence="1">
    <location>
        <begin position="1"/>
        <end position="11"/>
    </location>
</feature>
<feature type="region of interest" description="Disordered" evidence="1">
    <location>
        <begin position="329"/>
        <end position="362"/>
    </location>
</feature>